<dbReference type="KEGG" id="tee:Tel_05385"/>
<dbReference type="Pfam" id="PF06073">
    <property type="entry name" value="DUF934"/>
    <property type="match status" value="1"/>
</dbReference>
<reference evidence="1" key="1">
    <citation type="submission" date="2015-10" db="EMBL/GenBank/DDBJ databases">
        <title>Description of Candidatus Tenderia electrophaga gen. nov, sp. nov., an Uncultivated Electroautotroph from a Biocathode Enrichment.</title>
        <authorList>
            <person name="Eddie B.J."/>
            <person name="Malanoski A.P."/>
            <person name="Wang Z."/>
            <person name="Hall R.J."/>
            <person name="Oh S.D."/>
            <person name="Heiner C."/>
            <person name="Lin B."/>
            <person name="Strycharz-Glaven S.M."/>
        </authorList>
    </citation>
    <scope>NUCLEOTIDE SEQUENCE [LARGE SCALE GENOMIC DNA]</scope>
    <source>
        <strain evidence="1">NRL1</strain>
    </source>
</reference>
<gene>
    <name evidence="1" type="ORF">Tel_05385</name>
</gene>
<dbReference type="STRING" id="1748243.Tel_05385"/>
<evidence type="ECO:0008006" key="3">
    <source>
        <dbReference type="Google" id="ProtNLM"/>
    </source>
</evidence>
<name>A0A0S2TBT9_9GAMM</name>
<dbReference type="PIRSF" id="PIRSF030820">
    <property type="entry name" value="UCP030820"/>
    <property type="match status" value="1"/>
</dbReference>
<dbReference type="AlphaFoldDB" id="A0A0S2TBT9"/>
<keyword evidence="2" id="KW-1185">Reference proteome</keyword>
<protein>
    <recommendedName>
        <fullName evidence="3">Oxidoreductase</fullName>
    </recommendedName>
</protein>
<dbReference type="Proteomes" id="UP000055136">
    <property type="component" value="Chromosome"/>
</dbReference>
<dbReference type="EMBL" id="CP013099">
    <property type="protein sequence ID" value="ALP52624.1"/>
    <property type="molecule type" value="Genomic_DNA"/>
</dbReference>
<evidence type="ECO:0000313" key="1">
    <source>
        <dbReference type="EMBL" id="ALP52624.1"/>
    </source>
</evidence>
<proteinExistence type="predicted"/>
<dbReference type="InterPro" id="IPR008318">
    <property type="entry name" value="UCP030820"/>
</dbReference>
<organism evidence="1 2">
    <name type="scientific">Candidatus Tenderia electrophaga</name>
    <dbReference type="NCBI Taxonomy" id="1748243"/>
    <lineage>
        <taxon>Bacteria</taxon>
        <taxon>Pseudomonadati</taxon>
        <taxon>Pseudomonadota</taxon>
        <taxon>Gammaproteobacteria</taxon>
        <taxon>Candidatus Tenderiales</taxon>
        <taxon>Candidatus Tenderiaceae</taxon>
        <taxon>Candidatus Tenderia</taxon>
    </lineage>
</organism>
<evidence type="ECO:0000313" key="2">
    <source>
        <dbReference type="Proteomes" id="UP000055136"/>
    </source>
</evidence>
<accession>A0A0S2TBT9</accession>
<sequence length="165" mass="18976">MKQIIKQRQIVADDWQHLDEDADPAQLPAAKLIVPLAFWREHRDSLAQHQAPLALKLEPDDDVDAIPPQLSRFAMVVLQFPSFRDGRAYSQARMLRLHHGYEGDIRASGNVLRDQLMYMERVGFTSFEVDSKQAVNEALKAFDEIKVKYQACSDEPLPLYKRRTA</sequence>